<dbReference type="Gene3D" id="3.30.565.10">
    <property type="entry name" value="Histidine kinase-like ATPase, C-terminal domain"/>
    <property type="match status" value="1"/>
</dbReference>
<evidence type="ECO:0000259" key="10">
    <source>
        <dbReference type="PROSITE" id="PS50109"/>
    </source>
</evidence>
<dbReference type="FunFam" id="1.10.287.130:FF:000001">
    <property type="entry name" value="Two-component sensor histidine kinase"/>
    <property type="match status" value="1"/>
</dbReference>
<evidence type="ECO:0000256" key="1">
    <source>
        <dbReference type="ARBA" id="ARBA00000085"/>
    </source>
</evidence>
<dbReference type="EMBL" id="MEIA01000107">
    <property type="protein sequence ID" value="OJF14243.1"/>
    <property type="molecule type" value="Genomic_DNA"/>
</dbReference>
<feature type="transmembrane region" description="Helical" evidence="9">
    <location>
        <begin position="187"/>
        <end position="208"/>
    </location>
</feature>
<dbReference type="GO" id="GO:0006355">
    <property type="term" value="P:regulation of DNA-templated transcription"/>
    <property type="evidence" value="ECO:0007669"/>
    <property type="project" value="InterPro"/>
</dbReference>
<dbReference type="GO" id="GO:0009927">
    <property type="term" value="F:histidine phosphotransfer kinase activity"/>
    <property type="evidence" value="ECO:0007669"/>
    <property type="project" value="TreeGrafter"/>
</dbReference>
<dbReference type="InterPro" id="IPR004358">
    <property type="entry name" value="Sig_transdc_His_kin-like_C"/>
</dbReference>
<comment type="subcellular location">
    <subcellularLocation>
        <location evidence="2">Cell membrane</location>
    </subcellularLocation>
</comment>
<gene>
    <name evidence="12" type="ORF">BG844_10870</name>
</gene>
<feature type="transmembrane region" description="Helical" evidence="9">
    <location>
        <begin position="117"/>
        <end position="135"/>
    </location>
</feature>
<dbReference type="Pfam" id="PF00512">
    <property type="entry name" value="HisKA"/>
    <property type="match status" value="1"/>
</dbReference>
<dbReference type="PROSITE" id="PS50109">
    <property type="entry name" value="HIS_KIN"/>
    <property type="match status" value="1"/>
</dbReference>
<evidence type="ECO:0000256" key="9">
    <source>
        <dbReference type="SAM" id="Phobius"/>
    </source>
</evidence>
<sequence>MGRTGLGVRRLGRAGLGGRGLDRTGLGRRRLGRPGLGGGSVERPGLGVDAHVVISAPSHTGRPGITRVAGVVRENLQDPILRRVVAVALLGGGLAAAVAFALDGHASVLRGLGVPNAWLLPGLTVLSCLAELTVVRLRHGDAVEELTLYEAALVIDVLLLPPRDALVAAAVGLLVASAMQRRPVMKAVFNLGTYTAAAAVLIAIVHLVGGAPGVMTAGVLAGVVVGTLAFTGVNLCCLAQILGVITKTSPWRIVRSEARLSAYMAVGTVATGLTTAEIALHTPLLLPFMAMPALAVTFAYRAAAREADERARSACLLQLSHALAERGDVVRQFLLLVREAFGADLAVAVLENGDGALSVEAGDPSTVRQGVVPPYLAALGVVDAPVQLADELPEGLRRMIVVPVQSGGRRLGTAAFAIRERDRGWMTTGDVTLLASLASALAVAMLGAEHLERLVDETSKLQAVVEQSTEGIMVVDGDGSIRMWSRALAEITGVGAGEATGRSLAEVLDVPVEDERDLLMPVTAEQPRAVVELSVRRRDGEQRRLRLAHSAIFTAGTVGRDVVVISDLTREYRTERLKSDFIAMVSHELRTPLTPIIGYIDLLRSRGERMTPQKRLDALNLIGDRAGHLSRLVEDLLLASRFGDNPEEMALHVSVAEHDLHALVEQAARDLGSSRVVLDLPPGPVAARCDDGRTLQVLANLIGNGLKYSAEDTEVVVTMRLEAQRVHVDVRDSGRGIPADQLEKIFEKFHRVEDPMTMSTGGTGLGLFIARQLARAMDGDVTVESVFTRGSTATLTLTRATPETGA</sequence>
<dbReference type="SMART" id="SM00387">
    <property type="entry name" value="HATPase_c"/>
    <property type="match status" value="1"/>
</dbReference>
<feature type="transmembrane region" description="Helical" evidence="9">
    <location>
        <begin position="260"/>
        <end position="278"/>
    </location>
</feature>
<dbReference type="PANTHER" id="PTHR43047">
    <property type="entry name" value="TWO-COMPONENT HISTIDINE PROTEIN KINASE"/>
    <property type="match status" value="1"/>
</dbReference>
<dbReference type="InterPro" id="IPR003661">
    <property type="entry name" value="HisK_dim/P_dom"/>
</dbReference>
<dbReference type="EC" id="2.7.13.3" evidence="3"/>
<dbReference type="SMART" id="SM00091">
    <property type="entry name" value="PAS"/>
    <property type="match status" value="1"/>
</dbReference>
<comment type="caution">
    <text evidence="12">The sequence shown here is derived from an EMBL/GenBank/DDBJ whole genome shotgun (WGS) entry which is preliminary data.</text>
</comment>
<evidence type="ECO:0000313" key="13">
    <source>
        <dbReference type="Proteomes" id="UP000182486"/>
    </source>
</evidence>
<evidence type="ECO:0000256" key="7">
    <source>
        <dbReference type="ARBA" id="ARBA00023012"/>
    </source>
</evidence>
<organism evidence="12 13">
    <name type="scientific">Couchioplanes caeruleus subsp. caeruleus</name>
    <dbReference type="NCBI Taxonomy" id="56427"/>
    <lineage>
        <taxon>Bacteria</taxon>
        <taxon>Bacillati</taxon>
        <taxon>Actinomycetota</taxon>
        <taxon>Actinomycetes</taxon>
        <taxon>Micromonosporales</taxon>
        <taxon>Micromonosporaceae</taxon>
        <taxon>Couchioplanes</taxon>
    </lineage>
</organism>
<evidence type="ECO:0000256" key="2">
    <source>
        <dbReference type="ARBA" id="ARBA00004236"/>
    </source>
</evidence>
<keyword evidence="4" id="KW-0597">Phosphoprotein</keyword>
<protein>
    <recommendedName>
        <fullName evidence="3">histidine kinase</fullName>
        <ecNumber evidence="3">2.7.13.3</ecNumber>
    </recommendedName>
</protein>
<dbReference type="Proteomes" id="UP000182486">
    <property type="component" value="Unassembled WGS sequence"/>
</dbReference>
<reference evidence="12 13" key="1">
    <citation type="submission" date="2016-09" db="EMBL/GenBank/DDBJ databases">
        <title>Couchioplanes caeruleus draft genome sequence.</title>
        <authorList>
            <person name="Sheehan J."/>
            <person name="Caffrey P."/>
        </authorList>
    </citation>
    <scope>NUCLEOTIDE SEQUENCE [LARGE SCALE GENOMIC DNA]</scope>
    <source>
        <strain evidence="12 13">DSM 43634</strain>
    </source>
</reference>
<dbReference type="InterPro" id="IPR029016">
    <property type="entry name" value="GAF-like_dom_sf"/>
</dbReference>
<keyword evidence="7" id="KW-0902">Two-component regulatory system</keyword>
<keyword evidence="13" id="KW-1185">Reference proteome</keyword>
<evidence type="ECO:0000256" key="6">
    <source>
        <dbReference type="ARBA" id="ARBA00022777"/>
    </source>
</evidence>
<dbReference type="InterPro" id="IPR036097">
    <property type="entry name" value="HisK_dim/P_sf"/>
</dbReference>
<dbReference type="InterPro" id="IPR035965">
    <property type="entry name" value="PAS-like_dom_sf"/>
</dbReference>
<feature type="transmembrane region" description="Helical" evidence="9">
    <location>
        <begin position="214"/>
        <end position="239"/>
    </location>
</feature>
<keyword evidence="6" id="KW-0418">Kinase</keyword>
<dbReference type="Pfam" id="PF02518">
    <property type="entry name" value="HATPase_c"/>
    <property type="match status" value="1"/>
</dbReference>
<dbReference type="InterPro" id="IPR013767">
    <property type="entry name" value="PAS_fold"/>
</dbReference>
<dbReference type="CDD" id="cd00082">
    <property type="entry name" value="HisKA"/>
    <property type="match status" value="1"/>
</dbReference>
<keyword evidence="9" id="KW-1133">Transmembrane helix</keyword>
<dbReference type="GO" id="GO:0000155">
    <property type="term" value="F:phosphorelay sensor kinase activity"/>
    <property type="evidence" value="ECO:0007669"/>
    <property type="project" value="InterPro"/>
</dbReference>
<dbReference type="InterPro" id="IPR000014">
    <property type="entry name" value="PAS"/>
</dbReference>
<dbReference type="AlphaFoldDB" id="A0A1K0GXT5"/>
<dbReference type="PROSITE" id="PS50112">
    <property type="entry name" value="PAS"/>
    <property type="match status" value="1"/>
</dbReference>
<feature type="region of interest" description="Disordered" evidence="8">
    <location>
        <begin position="19"/>
        <end position="43"/>
    </location>
</feature>
<dbReference type="Gene3D" id="1.10.287.130">
    <property type="match status" value="1"/>
</dbReference>
<dbReference type="SMART" id="SM00388">
    <property type="entry name" value="HisKA"/>
    <property type="match status" value="1"/>
</dbReference>
<dbReference type="Pfam" id="PF00989">
    <property type="entry name" value="PAS"/>
    <property type="match status" value="1"/>
</dbReference>
<dbReference type="InterPro" id="IPR003594">
    <property type="entry name" value="HATPase_dom"/>
</dbReference>
<evidence type="ECO:0000259" key="11">
    <source>
        <dbReference type="PROSITE" id="PS50112"/>
    </source>
</evidence>
<dbReference type="SUPFAM" id="SSF55874">
    <property type="entry name" value="ATPase domain of HSP90 chaperone/DNA topoisomerase II/histidine kinase"/>
    <property type="match status" value="1"/>
</dbReference>
<dbReference type="InterPro" id="IPR005467">
    <property type="entry name" value="His_kinase_dom"/>
</dbReference>
<dbReference type="SUPFAM" id="SSF55781">
    <property type="entry name" value="GAF domain-like"/>
    <property type="match status" value="1"/>
</dbReference>
<dbReference type="Gene3D" id="3.30.450.20">
    <property type="entry name" value="PAS domain"/>
    <property type="match status" value="1"/>
</dbReference>
<evidence type="ECO:0000256" key="8">
    <source>
        <dbReference type="SAM" id="MobiDB-lite"/>
    </source>
</evidence>
<accession>A0A1K0GXT5</accession>
<dbReference type="Gene3D" id="3.30.450.40">
    <property type="match status" value="1"/>
</dbReference>
<evidence type="ECO:0000256" key="3">
    <source>
        <dbReference type="ARBA" id="ARBA00012438"/>
    </source>
</evidence>
<dbReference type="CDD" id="cd00130">
    <property type="entry name" value="PAS"/>
    <property type="match status" value="1"/>
</dbReference>
<dbReference type="PRINTS" id="PR00344">
    <property type="entry name" value="BCTRLSENSOR"/>
</dbReference>
<evidence type="ECO:0000256" key="4">
    <source>
        <dbReference type="ARBA" id="ARBA00022553"/>
    </source>
</evidence>
<dbReference type="SUPFAM" id="SSF55785">
    <property type="entry name" value="PYP-like sensor domain (PAS domain)"/>
    <property type="match status" value="1"/>
</dbReference>
<feature type="domain" description="PAS" evidence="11">
    <location>
        <begin position="457"/>
        <end position="538"/>
    </location>
</feature>
<evidence type="ECO:0000313" key="12">
    <source>
        <dbReference type="EMBL" id="OJF14243.1"/>
    </source>
</evidence>
<name>A0A1K0GXT5_9ACTN</name>
<keyword evidence="9" id="KW-0472">Membrane</keyword>
<evidence type="ECO:0000256" key="5">
    <source>
        <dbReference type="ARBA" id="ARBA00022679"/>
    </source>
</evidence>
<dbReference type="InterPro" id="IPR036890">
    <property type="entry name" value="HATPase_C_sf"/>
</dbReference>
<proteinExistence type="predicted"/>
<dbReference type="PANTHER" id="PTHR43047:SF72">
    <property type="entry name" value="OSMOSENSING HISTIDINE PROTEIN KINASE SLN1"/>
    <property type="match status" value="1"/>
</dbReference>
<keyword evidence="9" id="KW-0812">Transmembrane</keyword>
<dbReference type="NCBIfam" id="TIGR00229">
    <property type="entry name" value="sensory_box"/>
    <property type="match status" value="1"/>
</dbReference>
<comment type="catalytic activity">
    <reaction evidence="1">
        <text>ATP + protein L-histidine = ADP + protein N-phospho-L-histidine.</text>
        <dbReference type="EC" id="2.7.13.3"/>
    </reaction>
</comment>
<keyword evidence="5" id="KW-0808">Transferase</keyword>
<dbReference type="GO" id="GO:0005886">
    <property type="term" value="C:plasma membrane"/>
    <property type="evidence" value="ECO:0007669"/>
    <property type="project" value="UniProtKB-SubCell"/>
</dbReference>
<dbReference type="SUPFAM" id="SSF47384">
    <property type="entry name" value="Homodimeric domain of signal transducing histidine kinase"/>
    <property type="match status" value="1"/>
</dbReference>
<feature type="domain" description="Histidine kinase" evidence="10">
    <location>
        <begin position="584"/>
        <end position="801"/>
    </location>
</feature>
<feature type="transmembrane region" description="Helical" evidence="9">
    <location>
        <begin position="84"/>
        <end position="102"/>
    </location>
</feature>